<sequence>MADLSVQVVRTPPELAALAPAWATLHAQGCPNPFAHPAWLLPWAARWVAPGALRVLAVRRGEELVAVAPLHEDRGLRGTRVLRALGTGPESALVELPQIVTGPDPRRAVRAVVAWAWERADALSWIELPLAPDQGWVEPAWLAGGPDGPGTVVHKAVRACVVEPLPDTVEAWHATRKRNLRESLRRARNRLGRTGLPWSVEVHEGPDAVAALPTLLALHAARAALPGKVHHPGRFDDPAAAAFLRDAVAGLAAAGAVELHVLRVGDEPAAARLVLRAPGAIYLAWSGVAPQWWELSGVTLLTATAIERAIARGDRVANVGAGPDTAKLRFSERLEVHHEFLIGGTGRAARMTFGAYLGARALADLRRARAAVRTVPAA</sequence>
<feature type="domain" description="BioF2-like acetyltransferase" evidence="1">
    <location>
        <begin position="178"/>
        <end position="325"/>
    </location>
</feature>
<name>A0A2T4UC73_9ACTN</name>
<dbReference type="InterPro" id="IPR038740">
    <property type="entry name" value="BioF2-like_GNAT_dom"/>
</dbReference>
<dbReference type="Proteomes" id="UP000240739">
    <property type="component" value="Unassembled WGS sequence"/>
</dbReference>
<protein>
    <recommendedName>
        <fullName evidence="1">BioF2-like acetyltransferase domain-containing protein</fullName>
    </recommendedName>
</protein>
<dbReference type="Gene3D" id="3.40.630.30">
    <property type="match status" value="1"/>
</dbReference>
<proteinExistence type="predicted"/>
<evidence type="ECO:0000259" key="1">
    <source>
        <dbReference type="Pfam" id="PF13480"/>
    </source>
</evidence>
<keyword evidence="3" id="KW-1185">Reference proteome</keyword>
<dbReference type="RefSeq" id="WP_107570907.1">
    <property type="nucleotide sequence ID" value="NZ_PYYB01000004.1"/>
</dbReference>
<accession>A0A2T4UC73</accession>
<dbReference type="InterPro" id="IPR016181">
    <property type="entry name" value="Acyl_CoA_acyltransferase"/>
</dbReference>
<dbReference type="EMBL" id="PYYB01000004">
    <property type="protein sequence ID" value="PTL54807.1"/>
    <property type="molecule type" value="Genomic_DNA"/>
</dbReference>
<evidence type="ECO:0000313" key="3">
    <source>
        <dbReference type="Proteomes" id="UP000240739"/>
    </source>
</evidence>
<evidence type="ECO:0000313" key="2">
    <source>
        <dbReference type="EMBL" id="PTL54807.1"/>
    </source>
</evidence>
<organism evidence="2 3">
    <name type="scientific">Paraconexibacter algicola</name>
    <dbReference type="NCBI Taxonomy" id="2133960"/>
    <lineage>
        <taxon>Bacteria</taxon>
        <taxon>Bacillati</taxon>
        <taxon>Actinomycetota</taxon>
        <taxon>Thermoleophilia</taxon>
        <taxon>Solirubrobacterales</taxon>
        <taxon>Paraconexibacteraceae</taxon>
        <taxon>Paraconexibacter</taxon>
    </lineage>
</organism>
<reference evidence="2 3" key="1">
    <citation type="submission" date="2018-03" db="EMBL/GenBank/DDBJ databases">
        <title>Aquarubrobacter algicola gen. nov., sp. nov., a novel actinobacterium isolated from shallow eutrophic lake during the end of cyanobacterial harmful algal blooms.</title>
        <authorList>
            <person name="Chun S.J."/>
        </authorList>
    </citation>
    <scope>NUCLEOTIDE SEQUENCE [LARGE SCALE GENOMIC DNA]</scope>
    <source>
        <strain evidence="2 3">Seoho-28</strain>
    </source>
</reference>
<dbReference type="OrthoDB" id="9808976at2"/>
<gene>
    <name evidence="2" type="ORF">C7Y72_19660</name>
</gene>
<dbReference type="SUPFAM" id="SSF55729">
    <property type="entry name" value="Acyl-CoA N-acyltransferases (Nat)"/>
    <property type="match status" value="1"/>
</dbReference>
<comment type="caution">
    <text evidence="2">The sequence shown here is derived from an EMBL/GenBank/DDBJ whole genome shotgun (WGS) entry which is preliminary data.</text>
</comment>
<dbReference type="Pfam" id="PF13480">
    <property type="entry name" value="Acetyltransf_6"/>
    <property type="match status" value="1"/>
</dbReference>
<dbReference type="AlphaFoldDB" id="A0A2T4UC73"/>